<dbReference type="Proteomes" id="UP000029989">
    <property type="component" value="Unassembled WGS sequence"/>
</dbReference>
<keyword evidence="2" id="KW-1185">Reference proteome</keyword>
<dbReference type="AlphaFoldDB" id="A0A0A0EVP1"/>
<evidence type="ECO:0000313" key="1">
    <source>
        <dbReference type="EMBL" id="KGM54193.1"/>
    </source>
</evidence>
<organism evidence="1 2">
    <name type="scientific">Lysobacter arseniciresistens ZS79</name>
    <dbReference type="NCBI Taxonomy" id="913325"/>
    <lineage>
        <taxon>Bacteria</taxon>
        <taxon>Pseudomonadati</taxon>
        <taxon>Pseudomonadota</taxon>
        <taxon>Gammaproteobacteria</taxon>
        <taxon>Lysobacterales</taxon>
        <taxon>Lysobacteraceae</taxon>
        <taxon>Novilysobacter</taxon>
    </lineage>
</organism>
<name>A0A0A0EVP1_9GAMM</name>
<protein>
    <submittedName>
        <fullName evidence="1">Uncharacterized protein</fullName>
    </submittedName>
</protein>
<gene>
    <name evidence="1" type="ORF">N799_09950</name>
</gene>
<dbReference type="OrthoDB" id="6052971at2"/>
<evidence type="ECO:0000313" key="2">
    <source>
        <dbReference type="Proteomes" id="UP000029989"/>
    </source>
</evidence>
<dbReference type="STRING" id="913325.N799_09950"/>
<sequence>MRPFFWIDSPDASYLQYNAGGVAVVRANGELVIRWRRSEVFGRCCSVGQGKRYVERWIGARMCPRQKTLT</sequence>
<comment type="caution">
    <text evidence="1">The sequence shown here is derived from an EMBL/GenBank/DDBJ whole genome shotgun (WGS) entry which is preliminary data.</text>
</comment>
<proteinExistence type="predicted"/>
<reference evidence="1 2" key="1">
    <citation type="journal article" date="2015" name="Stand. Genomic Sci.">
        <title>Genomic information of the arsenic-resistant bacterium Lysobacter arseniciresistens type strain ZS79(T) and comparison of Lysobacter draft genomes.</title>
        <authorList>
            <person name="Liu L."/>
            <person name="Zhang S."/>
            <person name="Luo M."/>
            <person name="Wang G."/>
        </authorList>
    </citation>
    <scope>NUCLEOTIDE SEQUENCE [LARGE SCALE GENOMIC DNA]</scope>
    <source>
        <strain evidence="1 2">ZS79</strain>
    </source>
</reference>
<dbReference type="EMBL" id="AVPT01000029">
    <property type="protein sequence ID" value="KGM54193.1"/>
    <property type="molecule type" value="Genomic_DNA"/>
</dbReference>
<dbReference type="RefSeq" id="WP_036212731.1">
    <property type="nucleotide sequence ID" value="NZ_AVPT01000029.1"/>
</dbReference>
<accession>A0A0A0EVP1</accession>